<dbReference type="Proteomes" id="UP000051084">
    <property type="component" value="Unassembled WGS sequence"/>
</dbReference>
<organism evidence="3 4">
    <name type="scientific">Limosilactobacillus equigenerosi DSM 18793 = JCM 14505</name>
    <dbReference type="NCBI Taxonomy" id="1423742"/>
    <lineage>
        <taxon>Bacteria</taxon>
        <taxon>Bacillati</taxon>
        <taxon>Bacillota</taxon>
        <taxon>Bacilli</taxon>
        <taxon>Lactobacillales</taxon>
        <taxon>Lactobacillaceae</taxon>
        <taxon>Limosilactobacillus</taxon>
    </lineage>
</organism>
<comment type="caution">
    <text evidence="3">The sequence shown here is derived from an EMBL/GenBank/DDBJ whole genome shotgun (WGS) entry which is preliminary data.</text>
</comment>
<dbReference type="PATRIC" id="fig|1423742.4.peg.227"/>
<dbReference type="STRING" id="417373.GCA_001570685_01130"/>
<reference evidence="3 4" key="1">
    <citation type="journal article" date="2015" name="Genome Announc.">
        <title>Expanding the biotechnology potential of lactobacilli through comparative genomics of 213 strains and associated genera.</title>
        <authorList>
            <person name="Sun Z."/>
            <person name="Harris H.M."/>
            <person name="McCann A."/>
            <person name="Guo C."/>
            <person name="Argimon S."/>
            <person name="Zhang W."/>
            <person name="Yang X."/>
            <person name="Jeffery I.B."/>
            <person name="Cooney J.C."/>
            <person name="Kagawa T.F."/>
            <person name="Liu W."/>
            <person name="Song Y."/>
            <person name="Salvetti E."/>
            <person name="Wrobel A."/>
            <person name="Rasinkangas P."/>
            <person name="Parkhill J."/>
            <person name="Rea M.C."/>
            <person name="O'Sullivan O."/>
            <person name="Ritari J."/>
            <person name="Douillard F.P."/>
            <person name="Paul Ross R."/>
            <person name="Yang R."/>
            <person name="Briner A.E."/>
            <person name="Felis G.E."/>
            <person name="de Vos W.M."/>
            <person name="Barrangou R."/>
            <person name="Klaenhammer T.R."/>
            <person name="Caufield P.W."/>
            <person name="Cui Y."/>
            <person name="Zhang H."/>
            <person name="O'Toole P.W."/>
        </authorList>
    </citation>
    <scope>NUCLEOTIDE SEQUENCE [LARGE SCALE GENOMIC DNA]</scope>
    <source>
        <strain evidence="3 4">DSM 18793</strain>
    </source>
</reference>
<evidence type="ECO:0000259" key="1">
    <source>
        <dbReference type="PROSITE" id="PS51186"/>
    </source>
</evidence>
<dbReference type="RefSeq" id="WP_056995778.1">
    <property type="nucleotide sequence ID" value="NZ_AZGC01000053.1"/>
</dbReference>
<evidence type="ECO:0000313" key="3">
    <source>
        <dbReference type="EMBL" id="KRL92622.1"/>
    </source>
</evidence>
<dbReference type="EMBL" id="AZGC01000053">
    <property type="protein sequence ID" value="KRL92622.1"/>
    <property type="molecule type" value="Genomic_DNA"/>
</dbReference>
<evidence type="ECO:0000259" key="2">
    <source>
        <dbReference type="PROSITE" id="PS51729"/>
    </source>
</evidence>
<sequence>MNWHTDPNRIWITDEITDTLVGEVVFPTIDKTVPDRVVVERVFVNPDYRGQGLAGKLMEQFCNYATEHHYQVKLMCPFAVKYFDRHPEVHHLLAK</sequence>
<evidence type="ECO:0000313" key="4">
    <source>
        <dbReference type="Proteomes" id="UP000051084"/>
    </source>
</evidence>
<dbReference type="Gene3D" id="3.40.630.30">
    <property type="match status" value="1"/>
</dbReference>
<gene>
    <name evidence="3" type="ORF">FC21_GL000215</name>
</gene>
<dbReference type="PROSITE" id="PS51186">
    <property type="entry name" value="GNAT"/>
    <property type="match status" value="1"/>
</dbReference>
<keyword evidence="4" id="KW-1185">Reference proteome</keyword>
<protein>
    <submittedName>
        <fullName evidence="3">Uncharacterized protein</fullName>
    </submittedName>
</protein>
<dbReference type="SUPFAM" id="SSF55729">
    <property type="entry name" value="Acyl-CoA N-acyltransferases (Nat)"/>
    <property type="match status" value="1"/>
</dbReference>
<proteinExistence type="predicted"/>
<dbReference type="OrthoDB" id="9793389at2"/>
<dbReference type="Pfam" id="PF14542">
    <property type="entry name" value="Acetyltransf_CG"/>
    <property type="match status" value="1"/>
</dbReference>
<name>A0A0R1UH54_9LACO</name>
<dbReference type="PROSITE" id="PS51729">
    <property type="entry name" value="GNAT_YJDJ"/>
    <property type="match status" value="1"/>
</dbReference>
<dbReference type="InterPro" id="IPR016181">
    <property type="entry name" value="Acyl_CoA_acyltransferase"/>
</dbReference>
<dbReference type="AlphaFoldDB" id="A0A0R1UH54"/>
<dbReference type="InterPro" id="IPR031165">
    <property type="entry name" value="GNAT_YJDJ"/>
</dbReference>
<feature type="domain" description="N-acetyltransferase" evidence="1">
    <location>
        <begin position="1"/>
        <end position="95"/>
    </location>
</feature>
<dbReference type="CDD" id="cd04301">
    <property type="entry name" value="NAT_SF"/>
    <property type="match status" value="1"/>
</dbReference>
<feature type="domain" description="N-acetyltransferase" evidence="2">
    <location>
        <begin position="2"/>
        <end position="94"/>
    </location>
</feature>
<dbReference type="GO" id="GO:0016747">
    <property type="term" value="F:acyltransferase activity, transferring groups other than amino-acyl groups"/>
    <property type="evidence" value="ECO:0007669"/>
    <property type="project" value="InterPro"/>
</dbReference>
<accession>A0A0R1UH54</accession>
<dbReference type="InterPro" id="IPR000182">
    <property type="entry name" value="GNAT_dom"/>
</dbReference>